<dbReference type="InterPro" id="IPR004659">
    <property type="entry name" value="RNase_E/G"/>
</dbReference>
<dbReference type="GO" id="GO:0016787">
    <property type="term" value="F:hydrolase activity"/>
    <property type="evidence" value="ECO:0007669"/>
    <property type="project" value="UniProtKB-KW"/>
</dbReference>
<evidence type="ECO:0000313" key="8">
    <source>
        <dbReference type="Proteomes" id="UP000294545"/>
    </source>
</evidence>
<feature type="domain" description="S1 motif" evidence="6">
    <location>
        <begin position="38"/>
        <end position="117"/>
    </location>
</feature>
<dbReference type="SMART" id="SM00316">
    <property type="entry name" value="S1"/>
    <property type="match status" value="1"/>
</dbReference>
<dbReference type="SUPFAM" id="SSF50249">
    <property type="entry name" value="Nucleic acid-binding proteins"/>
    <property type="match status" value="1"/>
</dbReference>
<dbReference type="PROSITE" id="PS50126">
    <property type="entry name" value="S1"/>
    <property type="match status" value="1"/>
</dbReference>
<dbReference type="EMBL" id="SMGQ01000011">
    <property type="protein sequence ID" value="TCK98132.1"/>
    <property type="molecule type" value="Genomic_DNA"/>
</dbReference>
<dbReference type="InterPro" id="IPR012340">
    <property type="entry name" value="NA-bd_OB-fold"/>
</dbReference>
<evidence type="ECO:0000256" key="4">
    <source>
        <dbReference type="ARBA" id="ARBA00022842"/>
    </source>
</evidence>
<dbReference type="InterPro" id="IPR003029">
    <property type="entry name" value="S1_domain"/>
</dbReference>
<keyword evidence="8" id="KW-1185">Reference proteome</keyword>
<gene>
    <name evidence="7" type="ORF">EDC19_0550</name>
</gene>
<sequence>MGKLVISKNTKGYVTALLEGNDLVDVDFYDLEKQPILGNIYIGKVKNILKNINAAFVDIGMEENAYLAIEDHKSIIFTNHKKDTHLNIGDEIVVQVKKESTKTKGPVLTTQLSLTGRYTVLTAGKNYVGISNKIEDQGLKERLKNIVKPFQNDEYGFIIRTNAKDVEEDTLIKEMNELKNRYETIKKVAMYRSCYQIIEKAPSPFISLVKNHYNSQLERVVIDDKTVYDEVKAYVEEVELNHISVEYYEDKNLSLFDLNNLRTKIEQALKSKVWLKSGASIVISPTEALIAIDVNTGKYVGKKKFEETVYKINMEAAQEIAKQIRLRNLSGIIIVDFIDMKKESYKNELLRTFKRYLDNDPVKVTLLGMTALNLVEITRKKIKKPIYEQFGCKCNKCDGRGYVWDIDH</sequence>
<dbReference type="Gene3D" id="2.40.50.140">
    <property type="entry name" value="Nucleic acid-binding proteins"/>
    <property type="match status" value="1"/>
</dbReference>
<keyword evidence="2" id="KW-0479">Metal-binding</keyword>
<dbReference type="PANTHER" id="PTHR30001">
    <property type="entry name" value="RIBONUCLEASE"/>
    <property type="match status" value="1"/>
</dbReference>
<organism evidence="7 8">
    <name type="scientific">Natranaerovirga hydrolytica</name>
    <dbReference type="NCBI Taxonomy" id="680378"/>
    <lineage>
        <taxon>Bacteria</taxon>
        <taxon>Bacillati</taxon>
        <taxon>Bacillota</taxon>
        <taxon>Clostridia</taxon>
        <taxon>Lachnospirales</taxon>
        <taxon>Natranaerovirgaceae</taxon>
        <taxon>Natranaerovirga</taxon>
    </lineage>
</organism>
<comment type="cofactor">
    <cofactor evidence="1">
        <name>Mg(2+)</name>
        <dbReference type="ChEBI" id="CHEBI:18420"/>
    </cofactor>
</comment>
<accession>A0A4R1MZW9</accession>
<reference evidence="7 8" key="1">
    <citation type="submission" date="2019-03" db="EMBL/GenBank/DDBJ databases">
        <title>Genomic Encyclopedia of Type Strains, Phase IV (KMG-IV): sequencing the most valuable type-strain genomes for metagenomic binning, comparative biology and taxonomic classification.</title>
        <authorList>
            <person name="Goeker M."/>
        </authorList>
    </citation>
    <scope>NUCLEOTIDE SEQUENCE [LARGE SCALE GENOMIC DNA]</scope>
    <source>
        <strain evidence="7 8">DSM 24176</strain>
    </source>
</reference>
<name>A0A4R1MZW9_9FIRM</name>
<dbReference type="Pfam" id="PF10150">
    <property type="entry name" value="RNase_E_G"/>
    <property type="match status" value="1"/>
</dbReference>
<keyword evidence="4" id="KW-0460">Magnesium</keyword>
<dbReference type="OrthoDB" id="9804278at2"/>
<protein>
    <submittedName>
        <fullName evidence="7">Ribonuclease G</fullName>
    </submittedName>
</protein>
<evidence type="ECO:0000256" key="1">
    <source>
        <dbReference type="ARBA" id="ARBA00001946"/>
    </source>
</evidence>
<dbReference type="GO" id="GO:0004540">
    <property type="term" value="F:RNA nuclease activity"/>
    <property type="evidence" value="ECO:0007669"/>
    <property type="project" value="InterPro"/>
</dbReference>
<dbReference type="GO" id="GO:0005737">
    <property type="term" value="C:cytoplasm"/>
    <property type="evidence" value="ECO:0007669"/>
    <property type="project" value="TreeGrafter"/>
</dbReference>
<evidence type="ECO:0000256" key="2">
    <source>
        <dbReference type="ARBA" id="ARBA00022723"/>
    </source>
</evidence>
<proteinExistence type="predicted"/>
<evidence type="ECO:0000256" key="3">
    <source>
        <dbReference type="ARBA" id="ARBA00022801"/>
    </source>
</evidence>
<evidence type="ECO:0000256" key="5">
    <source>
        <dbReference type="ARBA" id="ARBA00022884"/>
    </source>
</evidence>
<dbReference type="GO" id="GO:0006364">
    <property type="term" value="P:rRNA processing"/>
    <property type="evidence" value="ECO:0007669"/>
    <property type="project" value="TreeGrafter"/>
</dbReference>
<dbReference type="RefSeq" id="WP_132280161.1">
    <property type="nucleotide sequence ID" value="NZ_SMGQ01000011.1"/>
</dbReference>
<dbReference type="AlphaFoldDB" id="A0A4R1MZW9"/>
<dbReference type="PANTHER" id="PTHR30001:SF0">
    <property type="entry name" value="RIBONUCLEASE G"/>
    <property type="match status" value="1"/>
</dbReference>
<comment type="caution">
    <text evidence="7">The sequence shown here is derived from an EMBL/GenBank/DDBJ whole genome shotgun (WGS) entry which is preliminary data.</text>
</comment>
<evidence type="ECO:0000259" key="6">
    <source>
        <dbReference type="PROSITE" id="PS50126"/>
    </source>
</evidence>
<dbReference type="GO" id="GO:0046872">
    <property type="term" value="F:metal ion binding"/>
    <property type="evidence" value="ECO:0007669"/>
    <property type="project" value="UniProtKB-KW"/>
</dbReference>
<dbReference type="Proteomes" id="UP000294545">
    <property type="component" value="Unassembled WGS sequence"/>
</dbReference>
<dbReference type="InterPro" id="IPR019307">
    <property type="entry name" value="RNA-bd_AU-1/RNase_E/G"/>
</dbReference>
<keyword evidence="3" id="KW-0378">Hydrolase</keyword>
<dbReference type="NCBIfam" id="TIGR00757">
    <property type="entry name" value="RNaseEG"/>
    <property type="match status" value="1"/>
</dbReference>
<keyword evidence="5" id="KW-0694">RNA-binding</keyword>
<dbReference type="CDD" id="cd04453">
    <property type="entry name" value="S1_RNase_E"/>
    <property type="match status" value="1"/>
</dbReference>
<dbReference type="GO" id="GO:0003723">
    <property type="term" value="F:RNA binding"/>
    <property type="evidence" value="ECO:0007669"/>
    <property type="project" value="UniProtKB-KW"/>
</dbReference>
<evidence type="ECO:0000313" key="7">
    <source>
        <dbReference type="EMBL" id="TCK98132.1"/>
    </source>
</evidence>